<reference evidence="2" key="1">
    <citation type="submission" date="2019-03" db="EMBL/GenBank/DDBJ databases">
        <authorList>
            <person name="Danneels B."/>
        </authorList>
    </citation>
    <scope>NUCLEOTIDE SEQUENCE</scope>
</reference>
<gene>
    <name evidence="1" type="ORF">BRI6_3395</name>
    <name evidence="2" type="ORF">RAN7_3379</name>
</gene>
<name>A0A484Y3A0_9ZZZZ</name>
<evidence type="ECO:0000313" key="2">
    <source>
        <dbReference type="EMBL" id="VFS29503.1"/>
    </source>
</evidence>
<evidence type="ECO:0000313" key="1">
    <source>
        <dbReference type="EMBL" id="VFR54707.1"/>
    </source>
</evidence>
<dbReference type="AlphaFoldDB" id="A0A484Y3A0"/>
<protein>
    <submittedName>
        <fullName evidence="2">Uncharacterized protein</fullName>
    </submittedName>
</protein>
<proteinExistence type="predicted"/>
<sequence>MGFQDPAVVRVAVLASVIFLIGVDHLAGQRCQPLTGGADIGDGRTGYRQCAARHDLALVIDDGAGQRHVAARQDAARVGGQRLAFADGLRHHVIREVANLSVIDIDVEFADLGLQGFIGSHLCRQRLVVGSLVRLLLGRAGPGLALDRLCRQGNSWLHDLEDLPDPGRRVEVELQGPECAAVIVAIIALRRERRRDRCRNARTLAASVGEVIVGRTETLLRILVGRHQQAPRDVACQPIEVLAARRAQLIADPRQRTVVHLVAAVQSVIDLRLLQDLPNLALEPQILIAQRHRPDAGMPSRLDRGRRIGHGLRLPRGTSIAVQRTANPQILIRIDQRVLAVDQRAHTKIHVAARGDHARHASRHVVDQAARLDGDGVAIDAAHVVDAARGDARERAVDQARIVQLLRDVQRGGAIGDNLGACAVGQALTPDGQVTARRNDAGVVQPRPHAQRQVAVGNQATYMRVATSQRQCQVALRLQPARACQRVGDDRQALARRHGALGIAQLAGAQFGLRLRGHEPCRVVQRGGAQVQRGIRGQLAAGVVDTVGPHRQRTGQHAQRLRGAAHARVAVVQRSGAQIQRGVGLQQAAQVADRAQGRHRKVLGGDDAALIVQGVR</sequence>
<organism evidence="2">
    <name type="scientific">plant metagenome</name>
    <dbReference type="NCBI Taxonomy" id="1297885"/>
    <lineage>
        <taxon>unclassified sequences</taxon>
        <taxon>metagenomes</taxon>
        <taxon>organismal metagenomes</taxon>
    </lineage>
</organism>
<dbReference type="EMBL" id="CAADII010000033">
    <property type="protein sequence ID" value="VFR54707.1"/>
    <property type="molecule type" value="Genomic_DNA"/>
</dbReference>
<dbReference type="EMBL" id="CAADIZ010000052">
    <property type="protein sequence ID" value="VFS29503.1"/>
    <property type="molecule type" value="Genomic_DNA"/>
</dbReference>
<accession>A0A484Y3A0</accession>